<evidence type="ECO:0000313" key="1">
    <source>
        <dbReference type="EMBL" id="MBX51498.1"/>
    </source>
</evidence>
<dbReference type="EMBL" id="GGEC01071014">
    <property type="protein sequence ID" value="MBX51498.1"/>
    <property type="molecule type" value="Transcribed_RNA"/>
</dbReference>
<organism evidence="1">
    <name type="scientific">Rhizophora mucronata</name>
    <name type="common">Asiatic mangrove</name>
    <dbReference type="NCBI Taxonomy" id="61149"/>
    <lineage>
        <taxon>Eukaryota</taxon>
        <taxon>Viridiplantae</taxon>
        <taxon>Streptophyta</taxon>
        <taxon>Embryophyta</taxon>
        <taxon>Tracheophyta</taxon>
        <taxon>Spermatophyta</taxon>
        <taxon>Magnoliopsida</taxon>
        <taxon>eudicotyledons</taxon>
        <taxon>Gunneridae</taxon>
        <taxon>Pentapetalae</taxon>
        <taxon>rosids</taxon>
        <taxon>fabids</taxon>
        <taxon>Malpighiales</taxon>
        <taxon>Rhizophoraceae</taxon>
        <taxon>Rhizophora</taxon>
    </lineage>
</organism>
<accession>A0A2P2P9R1</accession>
<dbReference type="AlphaFoldDB" id="A0A2P2P9R1"/>
<sequence length="19" mass="1869">MLTKENSADSASQCGAAGK</sequence>
<reference evidence="1" key="1">
    <citation type="submission" date="2018-02" db="EMBL/GenBank/DDBJ databases">
        <title>Rhizophora mucronata_Transcriptome.</title>
        <authorList>
            <person name="Meera S.P."/>
            <person name="Sreeshan A."/>
            <person name="Augustine A."/>
        </authorList>
    </citation>
    <scope>NUCLEOTIDE SEQUENCE</scope>
    <source>
        <tissue evidence="1">Leaf</tissue>
    </source>
</reference>
<proteinExistence type="predicted"/>
<protein>
    <submittedName>
        <fullName evidence="1">Uncharacterized protein</fullName>
    </submittedName>
</protein>
<name>A0A2P2P9R1_RHIMU</name>